<feature type="chain" id="PRO_5012903275" description="Transmembrane protein" evidence="1">
    <location>
        <begin position="26"/>
        <end position="90"/>
    </location>
</feature>
<sequence length="90" mass="10205">MLFNLGLSVHSIQLFFVSFIPHCGSCEGGITLFKEKSCPSYREFFFFSFFLSPSSYLRPTSYRCMIFLEGALLAAAFLQAVRLLKKECPA</sequence>
<proteinExistence type="predicted"/>
<dbReference type="GeneID" id="94430755"/>
<evidence type="ECO:0000256" key="1">
    <source>
        <dbReference type="SAM" id="SignalP"/>
    </source>
</evidence>
<comment type="caution">
    <text evidence="2">The sequence shown here is derived from an EMBL/GenBank/DDBJ whole genome shotgun (WGS) entry which is preliminary data.</text>
</comment>
<organism evidence="2 3">
    <name type="scientific">Cystoisospora suis</name>
    <dbReference type="NCBI Taxonomy" id="483139"/>
    <lineage>
        <taxon>Eukaryota</taxon>
        <taxon>Sar</taxon>
        <taxon>Alveolata</taxon>
        <taxon>Apicomplexa</taxon>
        <taxon>Conoidasida</taxon>
        <taxon>Coccidia</taxon>
        <taxon>Eucoccidiorida</taxon>
        <taxon>Eimeriorina</taxon>
        <taxon>Sarcocystidae</taxon>
        <taxon>Cystoisospora</taxon>
    </lineage>
</organism>
<dbReference type="EMBL" id="MIGC01003904">
    <property type="protein sequence ID" value="PHJ18769.1"/>
    <property type="molecule type" value="Genomic_DNA"/>
</dbReference>
<keyword evidence="3" id="KW-1185">Reference proteome</keyword>
<name>A0A2C6KNS9_9APIC</name>
<evidence type="ECO:0000313" key="2">
    <source>
        <dbReference type="EMBL" id="PHJ18769.1"/>
    </source>
</evidence>
<dbReference type="VEuPathDB" id="ToxoDB:CSUI_007398"/>
<evidence type="ECO:0008006" key="4">
    <source>
        <dbReference type="Google" id="ProtNLM"/>
    </source>
</evidence>
<keyword evidence="1" id="KW-0732">Signal</keyword>
<dbReference type="AlphaFoldDB" id="A0A2C6KNS9"/>
<gene>
    <name evidence="2" type="ORF">CSUI_007398</name>
</gene>
<accession>A0A2C6KNS9</accession>
<feature type="signal peptide" evidence="1">
    <location>
        <begin position="1"/>
        <end position="25"/>
    </location>
</feature>
<dbReference type="Proteomes" id="UP000221165">
    <property type="component" value="Unassembled WGS sequence"/>
</dbReference>
<evidence type="ECO:0000313" key="3">
    <source>
        <dbReference type="Proteomes" id="UP000221165"/>
    </source>
</evidence>
<dbReference type="RefSeq" id="XP_067920474.1">
    <property type="nucleotide sequence ID" value="XM_068067544.1"/>
</dbReference>
<reference evidence="2 3" key="1">
    <citation type="journal article" date="2017" name="Int. J. Parasitol.">
        <title>The genome of the protozoan parasite Cystoisospora suis and a reverse vaccinology approach to identify vaccine candidates.</title>
        <authorList>
            <person name="Palmieri N."/>
            <person name="Shrestha A."/>
            <person name="Ruttkowski B."/>
            <person name="Beck T."/>
            <person name="Vogl C."/>
            <person name="Tomley F."/>
            <person name="Blake D.P."/>
            <person name="Joachim A."/>
        </authorList>
    </citation>
    <scope>NUCLEOTIDE SEQUENCE [LARGE SCALE GENOMIC DNA]</scope>
    <source>
        <strain evidence="2 3">Wien I</strain>
    </source>
</reference>
<protein>
    <recommendedName>
        <fullName evidence="4">Transmembrane protein</fullName>
    </recommendedName>
</protein>